<dbReference type="CDD" id="cd05254">
    <property type="entry name" value="dTDP_HR_like_SDR_e"/>
    <property type="match status" value="1"/>
</dbReference>
<evidence type="ECO:0000259" key="6">
    <source>
        <dbReference type="Pfam" id="PF04321"/>
    </source>
</evidence>
<gene>
    <name evidence="7" type="ORF">GGQ54_001049</name>
</gene>
<dbReference type="RefSeq" id="WP_179444439.1">
    <property type="nucleotide sequence ID" value="NZ_JACBZS010000001.1"/>
</dbReference>
<feature type="domain" description="RmlD-like substrate binding" evidence="6">
    <location>
        <begin position="191"/>
        <end position="447"/>
    </location>
</feature>
<dbReference type="EMBL" id="JACBZS010000001">
    <property type="protein sequence ID" value="NYI70489.1"/>
    <property type="molecule type" value="Genomic_DNA"/>
</dbReference>
<dbReference type="Gene3D" id="2.60.120.10">
    <property type="entry name" value="Jelly Rolls"/>
    <property type="match status" value="1"/>
</dbReference>
<dbReference type="Gene3D" id="3.40.50.720">
    <property type="entry name" value="NAD(P)-binding Rossmann-like Domain"/>
    <property type="match status" value="1"/>
</dbReference>
<evidence type="ECO:0000256" key="2">
    <source>
        <dbReference type="ARBA" id="ARBA00010944"/>
    </source>
</evidence>
<feature type="site" description="Participates in a stacking interaction with the thymidine ring of dTDP-4-oxo-6-deoxyglucose" evidence="4">
    <location>
        <position position="138"/>
    </location>
</feature>
<dbReference type="GO" id="GO:0019305">
    <property type="term" value="P:dTDP-rhamnose biosynthetic process"/>
    <property type="evidence" value="ECO:0007669"/>
    <property type="project" value="UniProtKB-UniPathway"/>
</dbReference>
<comment type="pathway">
    <text evidence="5">Carbohydrate biosynthesis; dTDP-L-rhamnose biosynthesis.</text>
</comment>
<proteinExistence type="inferred from homology"/>
<dbReference type="PANTHER" id="PTHR10491">
    <property type="entry name" value="DTDP-4-DEHYDRORHAMNOSE REDUCTASE"/>
    <property type="match status" value="1"/>
</dbReference>
<organism evidence="7 8">
    <name type="scientific">Naumannella cuiyingiana</name>
    <dbReference type="NCBI Taxonomy" id="1347891"/>
    <lineage>
        <taxon>Bacteria</taxon>
        <taxon>Bacillati</taxon>
        <taxon>Actinomycetota</taxon>
        <taxon>Actinomycetes</taxon>
        <taxon>Propionibacteriales</taxon>
        <taxon>Propionibacteriaceae</taxon>
        <taxon>Naumannella</taxon>
    </lineage>
</organism>
<dbReference type="Gene3D" id="3.90.25.10">
    <property type="entry name" value="UDP-galactose 4-epimerase, domain 1"/>
    <property type="match status" value="1"/>
</dbReference>
<sequence length="461" mass="49503">MTDAGNLAIRETPIPGLLFLDLPVHGDRRGWFKENWQRDKMTGLGLPDFGPVQQNVSFNAAAGTTRGIHAEPWDKLISVVTGRVLGVWVDLRAGEGFGRVVTREVDPAAAVFVPRGVGNGFQTLEPDTAYSYLVNEHWRPDAAYTMVNLADPELGIEWPIPLDRAVLSDADRTHPMLEQVVPAAARSIAILGGGQVASALLDEFPDARQITRSELDLSDLAAVEAYDLSRYDVVINAAAYTAVDEAETAQGRREAWAVNASAVAALTRAVNRARATLVHFSTDYVFDGADESWGEDSPLAPLSVYGQSKAAGDLAAGCAQRHYLIRTSWVIGAGHNFVATMRRLADQGVSPKVVDDQRGRLSHTATIAAAVAHLLRTRAPHGTYNVTDAGPSRTWAGIAQDVFTAAGREPGAVAPVSSAEFFGDRSHAPRPANSTLRLDKIEAAGYRPPEVAMQGQAEEGR</sequence>
<dbReference type="Pfam" id="PF04321">
    <property type="entry name" value="RmlD_sub_bind"/>
    <property type="match status" value="1"/>
</dbReference>
<dbReference type="AlphaFoldDB" id="A0A7Z0IKC9"/>
<feature type="active site" description="Proton acceptor" evidence="3">
    <location>
        <position position="69"/>
    </location>
</feature>
<comment type="similarity">
    <text evidence="1">Belongs to the dTDP-4-dehydrorhamnose 3,5-epimerase family.</text>
</comment>
<dbReference type="SUPFAM" id="SSF51735">
    <property type="entry name" value="NAD(P)-binding Rossmann-fold domains"/>
    <property type="match status" value="1"/>
</dbReference>
<keyword evidence="7" id="KW-0413">Isomerase</keyword>
<dbReference type="InterPro" id="IPR000888">
    <property type="entry name" value="RmlC-like"/>
</dbReference>
<evidence type="ECO:0000256" key="3">
    <source>
        <dbReference type="PIRSR" id="PIRSR600888-1"/>
    </source>
</evidence>
<comment type="function">
    <text evidence="5">Catalyzes the reduction of dTDP-6-deoxy-L-lyxo-4-hexulose to yield dTDP-L-rhamnose.</text>
</comment>
<evidence type="ECO:0000313" key="7">
    <source>
        <dbReference type="EMBL" id="NYI70489.1"/>
    </source>
</evidence>
<evidence type="ECO:0000256" key="4">
    <source>
        <dbReference type="PIRSR" id="PIRSR600888-3"/>
    </source>
</evidence>
<keyword evidence="5" id="KW-0521">NADP</keyword>
<comment type="caution">
    <text evidence="7">The sequence shown here is derived from an EMBL/GenBank/DDBJ whole genome shotgun (WGS) entry which is preliminary data.</text>
</comment>
<dbReference type="GO" id="GO:0008830">
    <property type="term" value="F:dTDP-4-dehydrorhamnose 3,5-epimerase activity"/>
    <property type="evidence" value="ECO:0007669"/>
    <property type="project" value="InterPro"/>
</dbReference>
<evidence type="ECO:0000256" key="5">
    <source>
        <dbReference type="RuleBase" id="RU364082"/>
    </source>
</evidence>
<accession>A0A7Z0IKC9</accession>
<dbReference type="SUPFAM" id="SSF51182">
    <property type="entry name" value="RmlC-like cupins"/>
    <property type="match status" value="1"/>
</dbReference>
<name>A0A7Z0IKC9_9ACTN</name>
<dbReference type="Proteomes" id="UP000527616">
    <property type="component" value="Unassembled WGS sequence"/>
</dbReference>
<dbReference type="GO" id="GO:0008831">
    <property type="term" value="F:dTDP-4-dehydrorhamnose reductase activity"/>
    <property type="evidence" value="ECO:0007669"/>
    <property type="project" value="UniProtKB-EC"/>
</dbReference>
<evidence type="ECO:0000256" key="1">
    <source>
        <dbReference type="ARBA" id="ARBA00010154"/>
    </source>
</evidence>
<comment type="similarity">
    <text evidence="2 5">Belongs to the dTDP-4-dehydrorhamnose reductase family.</text>
</comment>
<dbReference type="Pfam" id="PF00908">
    <property type="entry name" value="dTDP_sugar_isom"/>
    <property type="match status" value="1"/>
</dbReference>
<dbReference type="PANTHER" id="PTHR10491:SF4">
    <property type="entry name" value="METHIONINE ADENOSYLTRANSFERASE 2 SUBUNIT BETA"/>
    <property type="match status" value="1"/>
</dbReference>
<dbReference type="UniPathway" id="UPA00124"/>
<dbReference type="InterPro" id="IPR036291">
    <property type="entry name" value="NAD(P)-bd_dom_sf"/>
</dbReference>
<keyword evidence="8" id="KW-1185">Reference proteome</keyword>
<dbReference type="EC" id="1.1.1.133" evidence="5"/>
<dbReference type="InterPro" id="IPR014710">
    <property type="entry name" value="RmlC-like_jellyroll"/>
</dbReference>
<evidence type="ECO:0000313" key="8">
    <source>
        <dbReference type="Proteomes" id="UP000527616"/>
    </source>
</evidence>
<protein>
    <recommendedName>
        <fullName evidence="5">dTDP-4-dehydrorhamnose reductase</fullName>
        <ecNumber evidence="5">1.1.1.133</ecNumber>
    </recommendedName>
</protein>
<dbReference type="InterPro" id="IPR005913">
    <property type="entry name" value="dTDP_dehydrorham_reduct"/>
</dbReference>
<dbReference type="InterPro" id="IPR011051">
    <property type="entry name" value="RmlC_Cupin_sf"/>
</dbReference>
<feature type="active site" description="Proton donor" evidence="3">
    <location>
        <position position="132"/>
    </location>
</feature>
<keyword evidence="5" id="KW-0560">Oxidoreductase</keyword>
<dbReference type="InterPro" id="IPR029903">
    <property type="entry name" value="RmlD-like-bd"/>
</dbReference>
<reference evidence="7 8" key="1">
    <citation type="submission" date="2020-07" db="EMBL/GenBank/DDBJ databases">
        <title>Sequencing the genomes of 1000 actinobacteria strains.</title>
        <authorList>
            <person name="Klenk H.-P."/>
        </authorList>
    </citation>
    <scope>NUCLEOTIDE SEQUENCE [LARGE SCALE GENOMIC DNA]</scope>
    <source>
        <strain evidence="7 8">DSM 103164</strain>
    </source>
</reference>